<protein>
    <recommendedName>
        <fullName evidence="3">Transmembrane protein</fullName>
    </recommendedName>
</protein>
<evidence type="ECO:0000313" key="2">
    <source>
        <dbReference type="Proteomes" id="UP000000600"/>
    </source>
</evidence>
<proteinExistence type="predicted"/>
<evidence type="ECO:0000313" key="1">
    <source>
        <dbReference type="EMBL" id="CAK72088.1"/>
    </source>
</evidence>
<dbReference type="HOGENOM" id="CLU_1647009_0_0_1"/>
<dbReference type="InParanoid" id="A0CMS1"/>
<name>A0CMS1_PARTE</name>
<evidence type="ECO:0008006" key="3">
    <source>
        <dbReference type="Google" id="ProtNLM"/>
    </source>
</evidence>
<keyword evidence="2" id="KW-1185">Reference proteome</keyword>
<dbReference type="Proteomes" id="UP000000600">
    <property type="component" value="Unassembled WGS sequence"/>
</dbReference>
<dbReference type="RefSeq" id="XP_001439485.1">
    <property type="nucleotide sequence ID" value="XM_001439448.1"/>
</dbReference>
<dbReference type="EMBL" id="CT868108">
    <property type="protein sequence ID" value="CAK72088.1"/>
    <property type="molecule type" value="Genomic_DNA"/>
</dbReference>
<organism evidence="1 2">
    <name type="scientific">Paramecium tetraurelia</name>
    <dbReference type="NCBI Taxonomy" id="5888"/>
    <lineage>
        <taxon>Eukaryota</taxon>
        <taxon>Sar</taxon>
        <taxon>Alveolata</taxon>
        <taxon>Ciliophora</taxon>
        <taxon>Intramacronucleata</taxon>
        <taxon>Oligohymenophorea</taxon>
        <taxon>Peniculida</taxon>
        <taxon>Parameciidae</taxon>
        <taxon>Paramecium</taxon>
    </lineage>
</organism>
<reference evidence="1 2" key="1">
    <citation type="journal article" date="2006" name="Nature">
        <title>Global trends of whole-genome duplications revealed by the ciliate Paramecium tetraurelia.</title>
        <authorList>
            <consortium name="Genoscope"/>
            <person name="Aury J.-M."/>
            <person name="Jaillon O."/>
            <person name="Duret L."/>
            <person name="Noel B."/>
            <person name="Jubin C."/>
            <person name="Porcel B.M."/>
            <person name="Segurens B."/>
            <person name="Daubin V."/>
            <person name="Anthouard V."/>
            <person name="Aiach N."/>
            <person name="Arnaiz O."/>
            <person name="Billaut A."/>
            <person name="Beisson J."/>
            <person name="Blanc I."/>
            <person name="Bouhouche K."/>
            <person name="Camara F."/>
            <person name="Duharcourt S."/>
            <person name="Guigo R."/>
            <person name="Gogendeau D."/>
            <person name="Katinka M."/>
            <person name="Keller A.-M."/>
            <person name="Kissmehl R."/>
            <person name="Klotz C."/>
            <person name="Koll F."/>
            <person name="Le Moue A."/>
            <person name="Lepere C."/>
            <person name="Malinsky S."/>
            <person name="Nowacki M."/>
            <person name="Nowak J.K."/>
            <person name="Plattner H."/>
            <person name="Poulain J."/>
            <person name="Ruiz F."/>
            <person name="Serrano V."/>
            <person name="Zagulski M."/>
            <person name="Dessen P."/>
            <person name="Betermier M."/>
            <person name="Weissenbach J."/>
            <person name="Scarpelli C."/>
            <person name="Schachter V."/>
            <person name="Sperling L."/>
            <person name="Meyer E."/>
            <person name="Cohen J."/>
            <person name="Wincker P."/>
        </authorList>
    </citation>
    <scope>NUCLEOTIDE SEQUENCE [LARGE SCALE GENOMIC DNA]</scope>
    <source>
        <strain evidence="1 2">Stock d4-2</strain>
    </source>
</reference>
<dbReference type="GeneID" id="5025270"/>
<sequence length="161" mass="19163">MQQQIIRILAILSQVTKVFINKLISEWMKIKKTNLTNYEYHILYVYQFQSQRQFNLQKLSGVATNKINLAVKILKIRSEKTQVQQKSLRKQVPSSFKETKISIVYNMKTMRQLLLSYTQYVTQKVMIIFVDKLNYSKIKVYLSVNRGVTQTNRISFWTKKI</sequence>
<accession>A0CMS1</accession>
<dbReference type="KEGG" id="ptm:GSPATT00008567001"/>
<dbReference type="AlphaFoldDB" id="A0CMS1"/>
<gene>
    <name evidence="1" type="ORF">GSPATT00008567001</name>
</gene>